<reference evidence="1 2" key="1">
    <citation type="journal article" date="2014" name="Nat. Commun.">
        <title>Klebsormidium flaccidum genome reveals primary factors for plant terrestrial adaptation.</title>
        <authorList>
            <person name="Hori K."/>
            <person name="Maruyama F."/>
            <person name="Fujisawa T."/>
            <person name="Togashi T."/>
            <person name="Yamamoto N."/>
            <person name="Seo M."/>
            <person name="Sato S."/>
            <person name="Yamada T."/>
            <person name="Mori H."/>
            <person name="Tajima N."/>
            <person name="Moriyama T."/>
            <person name="Ikeuchi M."/>
            <person name="Watanabe M."/>
            <person name="Wada H."/>
            <person name="Kobayashi K."/>
            <person name="Saito M."/>
            <person name="Masuda T."/>
            <person name="Sasaki-Sekimoto Y."/>
            <person name="Mashiguchi K."/>
            <person name="Awai K."/>
            <person name="Shimojima M."/>
            <person name="Masuda S."/>
            <person name="Iwai M."/>
            <person name="Nobusawa T."/>
            <person name="Narise T."/>
            <person name="Kondo S."/>
            <person name="Saito H."/>
            <person name="Sato R."/>
            <person name="Murakawa M."/>
            <person name="Ihara Y."/>
            <person name="Oshima-Yamada Y."/>
            <person name="Ohtaka K."/>
            <person name="Satoh M."/>
            <person name="Sonobe K."/>
            <person name="Ishii M."/>
            <person name="Ohtani R."/>
            <person name="Kanamori-Sato M."/>
            <person name="Honoki R."/>
            <person name="Miyazaki D."/>
            <person name="Mochizuki H."/>
            <person name="Umetsu J."/>
            <person name="Higashi K."/>
            <person name="Shibata D."/>
            <person name="Kamiya Y."/>
            <person name="Sato N."/>
            <person name="Nakamura Y."/>
            <person name="Tabata S."/>
            <person name="Ida S."/>
            <person name="Kurokawa K."/>
            <person name="Ohta H."/>
        </authorList>
    </citation>
    <scope>NUCLEOTIDE SEQUENCE [LARGE SCALE GENOMIC DNA]</scope>
    <source>
        <strain evidence="1 2">NIES-2285</strain>
    </source>
</reference>
<dbReference type="Proteomes" id="UP000054558">
    <property type="component" value="Unassembled WGS sequence"/>
</dbReference>
<evidence type="ECO:0000313" key="2">
    <source>
        <dbReference type="Proteomes" id="UP000054558"/>
    </source>
</evidence>
<dbReference type="PANTHER" id="PTHR28348:SF1">
    <property type="entry name" value="UPF0193 PROTEIN EVG1"/>
    <property type="match status" value="1"/>
</dbReference>
<dbReference type="EMBL" id="DF237005">
    <property type="protein sequence ID" value="GAQ80529.1"/>
    <property type="molecule type" value="Genomic_DNA"/>
</dbReference>
<dbReference type="InterPro" id="IPR007914">
    <property type="entry name" value="UPF0193"/>
</dbReference>
<name>A0A1Y1HTM2_KLENI</name>
<dbReference type="Pfam" id="PF05250">
    <property type="entry name" value="UPF0193"/>
    <property type="match status" value="1"/>
</dbReference>
<dbReference type="PANTHER" id="PTHR28348">
    <property type="entry name" value="UPF0193 PROTEIN EVG1"/>
    <property type="match status" value="1"/>
</dbReference>
<protein>
    <submittedName>
        <fullName evidence="1">Uncharacterized protein</fullName>
    </submittedName>
</protein>
<keyword evidence="2" id="KW-1185">Reference proteome</keyword>
<accession>A0A1Y1HTM2</accession>
<sequence length="243" mass="27054">MEDDGAALVAAWQMVDRSTLVGRALFALYNGDLSGKKAGNKYSDRNRVSIEKRAAAIADGRLTPGLSGKENEAAAPIAKKPVVRVPKVGVKKQVAPKVLPPPGRKQAETIKLEQELDRAANPIVLPRPKGPLLDDAEKLRLQRMFEFNGKLSEDTLDAPAPVRPPPPRRGSVEEKEALFQEIMDEIQEREAFLRDMAELGRGKEFEGKIRIEIKERLAQLKKLDEHIHSDHGVIVRRNSLRIN</sequence>
<proteinExistence type="predicted"/>
<organism evidence="1 2">
    <name type="scientific">Klebsormidium nitens</name>
    <name type="common">Green alga</name>
    <name type="synonym">Ulothrix nitens</name>
    <dbReference type="NCBI Taxonomy" id="105231"/>
    <lineage>
        <taxon>Eukaryota</taxon>
        <taxon>Viridiplantae</taxon>
        <taxon>Streptophyta</taxon>
        <taxon>Klebsormidiophyceae</taxon>
        <taxon>Klebsormidiales</taxon>
        <taxon>Klebsormidiaceae</taxon>
        <taxon>Klebsormidium</taxon>
    </lineage>
</organism>
<evidence type="ECO:0000313" key="1">
    <source>
        <dbReference type="EMBL" id="GAQ80529.1"/>
    </source>
</evidence>
<dbReference type="OrthoDB" id="189770at2759"/>
<gene>
    <name evidence="1" type="ORF">KFL_000560190</name>
</gene>
<dbReference type="OMA" id="ASIHEYC"/>
<dbReference type="AlphaFoldDB" id="A0A1Y1HTM2"/>